<dbReference type="EMBL" id="JACYCC010000034">
    <property type="protein sequence ID" value="KAF8683383.1"/>
    <property type="molecule type" value="Genomic_DNA"/>
</dbReference>
<name>A0A8H7HG80_9AGAM</name>
<dbReference type="Proteomes" id="UP000650582">
    <property type="component" value="Unassembled WGS sequence"/>
</dbReference>
<evidence type="ECO:0000313" key="1">
    <source>
        <dbReference type="EMBL" id="KAF8683383.1"/>
    </source>
</evidence>
<dbReference type="AlphaFoldDB" id="A0A8H7HG80"/>
<gene>
    <name evidence="1" type="ORF">RHS04_01742</name>
</gene>
<sequence length="90" mass="10001">MASTHNYFAAADDPKTPVRCLTRLNPFFGAAGRLEYVPGQAEAHTRREPTRTVGYSIEARGQLRAFNTLSELFWANPMDERLGEATISKG</sequence>
<proteinExistence type="predicted"/>
<protein>
    <submittedName>
        <fullName evidence="1">Uncharacterized protein</fullName>
    </submittedName>
</protein>
<reference evidence="1" key="1">
    <citation type="submission" date="2020-09" db="EMBL/GenBank/DDBJ databases">
        <title>Comparative genome analyses of four rice-infecting Rhizoctonia solani isolates reveal extensive enrichment of homogalacturonan modification genes.</title>
        <authorList>
            <person name="Lee D.-Y."/>
            <person name="Jeon J."/>
            <person name="Kim K.-T."/>
            <person name="Cheong K."/>
            <person name="Song H."/>
            <person name="Choi G."/>
            <person name="Ko J."/>
            <person name="Opiyo S.O."/>
            <person name="Zuo S."/>
            <person name="Madhav S."/>
            <person name="Lee Y.-H."/>
            <person name="Wang G.-L."/>
        </authorList>
    </citation>
    <scope>NUCLEOTIDE SEQUENCE</scope>
    <source>
        <strain evidence="1">AG1-IA YN-7</strain>
    </source>
</reference>
<comment type="caution">
    <text evidence="1">The sequence shown here is derived from an EMBL/GenBank/DDBJ whole genome shotgun (WGS) entry which is preliminary data.</text>
</comment>
<evidence type="ECO:0000313" key="2">
    <source>
        <dbReference type="Proteomes" id="UP000650582"/>
    </source>
</evidence>
<accession>A0A8H7HG80</accession>
<organism evidence="1 2">
    <name type="scientific">Rhizoctonia solani</name>
    <dbReference type="NCBI Taxonomy" id="456999"/>
    <lineage>
        <taxon>Eukaryota</taxon>
        <taxon>Fungi</taxon>
        <taxon>Dikarya</taxon>
        <taxon>Basidiomycota</taxon>
        <taxon>Agaricomycotina</taxon>
        <taxon>Agaricomycetes</taxon>
        <taxon>Cantharellales</taxon>
        <taxon>Ceratobasidiaceae</taxon>
        <taxon>Rhizoctonia</taxon>
    </lineage>
</organism>